<proteinExistence type="predicted"/>
<protein>
    <submittedName>
        <fullName evidence="1">Uncharacterized protein</fullName>
    </submittedName>
</protein>
<reference evidence="1" key="1">
    <citation type="journal article" date="2014" name="Front. Microbiol.">
        <title>High frequency of phylogenetically diverse reductive dehalogenase-homologous genes in deep subseafloor sedimentary metagenomes.</title>
        <authorList>
            <person name="Kawai M."/>
            <person name="Futagami T."/>
            <person name="Toyoda A."/>
            <person name="Takaki Y."/>
            <person name="Nishi S."/>
            <person name="Hori S."/>
            <person name="Arai W."/>
            <person name="Tsubouchi T."/>
            <person name="Morono Y."/>
            <person name="Uchiyama I."/>
            <person name="Ito T."/>
            <person name="Fujiyama A."/>
            <person name="Inagaki F."/>
            <person name="Takami H."/>
        </authorList>
    </citation>
    <scope>NUCLEOTIDE SEQUENCE</scope>
    <source>
        <strain evidence="1">Expedition CK06-06</strain>
    </source>
</reference>
<sequence>MKLSEGVLEFLVAFARSEKSNLIRTTDEFASTDAIGLREHENHLRVSFARRAVTRWFAALPLHDRHRAHGEFER</sequence>
<name>X0WMD5_9ZZZZ</name>
<accession>X0WMD5</accession>
<comment type="caution">
    <text evidence="1">The sequence shown here is derived from an EMBL/GenBank/DDBJ whole genome shotgun (WGS) entry which is preliminary data.</text>
</comment>
<organism evidence="1">
    <name type="scientific">marine sediment metagenome</name>
    <dbReference type="NCBI Taxonomy" id="412755"/>
    <lineage>
        <taxon>unclassified sequences</taxon>
        <taxon>metagenomes</taxon>
        <taxon>ecological metagenomes</taxon>
    </lineage>
</organism>
<gene>
    <name evidence="1" type="ORF">S01H1_35946</name>
</gene>
<evidence type="ECO:0000313" key="1">
    <source>
        <dbReference type="EMBL" id="GAG13861.1"/>
    </source>
</evidence>
<dbReference type="AlphaFoldDB" id="X0WMD5"/>
<dbReference type="EMBL" id="BARS01022487">
    <property type="protein sequence ID" value="GAG13861.1"/>
    <property type="molecule type" value="Genomic_DNA"/>
</dbReference>